<dbReference type="GO" id="GO:0031177">
    <property type="term" value="F:phosphopantetheine binding"/>
    <property type="evidence" value="ECO:0007669"/>
    <property type="project" value="InterPro"/>
</dbReference>
<keyword evidence="3" id="KW-0472">Membrane</keyword>
<evidence type="ECO:0000313" key="5">
    <source>
        <dbReference type="EMBL" id="RXG41260.1"/>
    </source>
</evidence>
<dbReference type="InterPro" id="IPR045851">
    <property type="entry name" value="AMP-bd_C_sf"/>
</dbReference>
<accession>A0A444RJ81</accession>
<dbReference type="GO" id="GO:0031956">
    <property type="term" value="F:medium-chain fatty acid-CoA ligase activity"/>
    <property type="evidence" value="ECO:0007669"/>
    <property type="project" value="TreeGrafter"/>
</dbReference>
<keyword evidence="3" id="KW-0812">Transmembrane</keyword>
<dbReference type="PROSITE" id="PS50075">
    <property type="entry name" value="CARRIER"/>
    <property type="match status" value="1"/>
</dbReference>
<dbReference type="InterPro" id="IPR042099">
    <property type="entry name" value="ANL_N_sf"/>
</dbReference>
<sequence>MLQLLSQNDRPAIHSADGKQSISHQDLYEFVNDFALPIDCTDRKPVIAIAVPNGPLLAAVCIAVSAYYTAAPIDPTTGPDEFQADVVQSGARCIITTEPDYHRLRLAESWTQNVGVKAIMVDWKHDKIGLRDGTGARIDTAGLPKPQPNQADDVAIALSTNGPWGKDVLPLTTQAMLVEVASTIGAWNLGPTDIGVNMMALHQISGLLKGLLAPIFSGGCTICCAAFDATAFWDILNERCPTWYHASPSMHLVILAKASRAKASRQRAIRLVCDAGGGLPPALARKLRDTFRCEVRSNNDIAIHKDDPRCIVEAPKLALSTLPDNRPLQRAGTQSVAASQVDYLGDDGYSYVMGRSKDGITRGKEVISPFEVERAIMTAAMSIESPICGKLSQALVFAVKDEIHGDTLGVVLVSAPEAQRIDVWTLYGALHNLSPSKRPALIVYMDDMPDKNHQSLRSQLADRLALPALTAKTPYLAKHWEAICPPAGTDISTPIQRRKCELDREAITAIMQSIIPSGYQACLRLSPDDGSLEAFVAPKAFGMQGLTADWPPHIKRMMSLALPGFMVPTKLHVLPEPFAEDPLGVVDEELLDVHAYQKPSVKFKPVSPTQKRIVKAFADILLWDLGKIDPDMNFFSMGGDRIAAEKLLAHLRADFKLHMPASLVFNHGTVKAIAAYVDAASDQAPEPESPAIEVVPTKTYSSTNPFLMLLQLLPLCVFYPLRRACQWTVFLTVLSRTRFWMTNAWLMGRLANLVGSITVGYIVVQLFSPLFGIAMKWIIIGRYREGVYPMWGAYHTRWWLVQKIVTVAGTGYFNTNNFTKALYCRLMGAKIGKNVQLTGASLGEWDLLDIRDGAILNNTVCRPFAVEANTSIAKALQHVGSFDTLVESCASPEKLPVAEVDSLKGIDEGQTTESPETTPFRQAFYQREAPYHVSSSALVFFYSAFISTFTVFFWNVPVFCSIKVVGRIFNDHMLQRPSNYDVLALWVLSSLSMIALTTGSAVLAMSIVIGAKWALLGRVTRGSQDWDQSPFCQRRQLFLTVERLVYRCCRGKGVPGMLSGTHWLVMYYRALGATVGKDVALFANGKPNLMFTEPDLVTIGDRVAIDDATLVTHKDIRGKFDLAEVRIGDRCVLRSGSSILSGVTMEPGSCLLEHTLIMQDEVVPADATMQGWPAERFDGNRTDHNNVPVVEDFEEPKMADQFRNNSDATLIAGQEW</sequence>
<reference evidence="5 6" key="1">
    <citation type="submission" date="2018-12" db="EMBL/GenBank/DDBJ databases">
        <title>Genome of Verticillium dahliae isolate Getta Getta.</title>
        <authorList>
            <person name="Gardiner D.M."/>
        </authorList>
    </citation>
    <scope>NUCLEOTIDE SEQUENCE [LARGE SCALE GENOMIC DNA]</scope>
    <source>
        <strain evidence="5 6">Getta Getta</strain>
    </source>
</reference>
<feature type="transmembrane region" description="Helical" evidence="3">
    <location>
        <begin position="753"/>
        <end position="774"/>
    </location>
</feature>
<dbReference type="Gene3D" id="1.10.1200.10">
    <property type="entry name" value="ACP-like"/>
    <property type="match status" value="1"/>
</dbReference>
<dbReference type="PANTHER" id="PTHR43201:SF10">
    <property type="entry name" value="CARRIER DOMAIN-CONTAINING PROTEIN"/>
    <property type="match status" value="1"/>
</dbReference>
<dbReference type="GO" id="GO:0006631">
    <property type="term" value="P:fatty acid metabolic process"/>
    <property type="evidence" value="ECO:0007669"/>
    <property type="project" value="TreeGrafter"/>
</dbReference>
<dbReference type="SUPFAM" id="SSF51161">
    <property type="entry name" value="Trimeric LpxA-like enzymes"/>
    <property type="match status" value="1"/>
</dbReference>
<evidence type="ECO:0000259" key="4">
    <source>
        <dbReference type="PROSITE" id="PS50075"/>
    </source>
</evidence>
<gene>
    <name evidence="5" type="ORF">VDGE_30480</name>
</gene>
<evidence type="ECO:0000256" key="1">
    <source>
        <dbReference type="ARBA" id="ARBA00022450"/>
    </source>
</evidence>
<dbReference type="AlphaFoldDB" id="A0A444RJ81"/>
<dbReference type="Gene3D" id="2.160.10.10">
    <property type="entry name" value="Hexapeptide repeat proteins"/>
    <property type="match status" value="1"/>
</dbReference>
<keyword evidence="3" id="KW-1133">Transmembrane helix</keyword>
<protein>
    <recommendedName>
        <fullName evidence="4">Carrier domain-containing protein</fullName>
    </recommendedName>
</protein>
<dbReference type="SUPFAM" id="SSF47336">
    <property type="entry name" value="ACP-like"/>
    <property type="match status" value="1"/>
</dbReference>
<dbReference type="Gene3D" id="3.40.50.12780">
    <property type="entry name" value="N-terminal domain of ligase-like"/>
    <property type="match status" value="1"/>
</dbReference>
<organism evidence="5 6">
    <name type="scientific">Verticillium dahliae</name>
    <name type="common">Verticillium wilt</name>
    <dbReference type="NCBI Taxonomy" id="27337"/>
    <lineage>
        <taxon>Eukaryota</taxon>
        <taxon>Fungi</taxon>
        <taxon>Dikarya</taxon>
        <taxon>Ascomycota</taxon>
        <taxon>Pezizomycotina</taxon>
        <taxon>Sordariomycetes</taxon>
        <taxon>Hypocreomycetidae</taxon>
        <taxon>Glomerellales</taxon>
        <taxon>Plectosphaerellaceae</taxon>
        <taxon>Verticillium</taxon>
    </lineage>
</organism>
<dbReference type="InterPro" id="IPR009081">
    <property type="entry name" value="PP-bd_ACP"/>
</dbReference>
<name>A0A444RJ81_VERDA</name>
<feature type="transmembrane region" description="Helical" evidence="3">
    <location>
        <begin position="931"/>
        <end position="954"/>
    </location>
</feature>
<evidence type="ECO:0000256" key="3">
    <source>
        <dbReference type="SAM" id="Phobius"/>
    </source>
</evidence>
<keyword evidence="2" id="KW-0597">Phosphoprotein</keyword>
<dbReference type="InterPro" id="IPR036736">
    <property type="entry name" value="ACP-like_sf"/>
</dbReference>
<dbReference type="SMART" id="SM00823">
    <property type="entry name" value="PKS_PP"/>
    <property type="match status" value="1"/>
</dbReference>
<dbReference type="EMBL" id="RSDZ01000266">
    <property type="protein sequence ID" value="RXG41260.1"/>
    <property type="molecule type" value="Genomic_DNA"/>
</dbReference>
<dbReference type="Pfam" id="PF00550">
    <property type="entry name" value="PP-binding"/>
    <property type="match status" value="1"/>
</dbReference>
<dbReference type="Proteomes" id="UP000288725">
    <property type="component" value="Chromosome 4"/>
</dbReference>
<dbReference type="PANTHER" id="PTHR43201">
    <property type="entry name" value="ACYL-COA SYNTHETASE"/>
    <property type="match status" value="1"/>
</dbReference>
<comment type="caution">
    <text evidence="5">The sequence shown here is derived from an EMBL/GenBank/DDBJ whole genome shotgun (WGS) entry which is preliminary data.</text>
</comment>
<dbReference type="InterPro" id="IPR020806">
    <property type="entry name" value="PKS_PP-bd"/>
</dbReference>
<proteinExistence type="predicted"/>
<dbReference type="Gene3D" id="3.30.300.30">
    <property type="match status" value="1"/>
</dbReference>
<dbReference type="Pfam" id="PF00501">
    <property type="entry name" value="AMP-binding"/>
    <property type="match status" value="1"/>
</dbReference>
<dbReference type="SUPFAM" id="SSF56801">
    <property type="entry name" value="Acetyl-CoA synthetase-like"/>
    <property type="match status" value="1"/>
</dbReference>
<feature type="domain" description="Carrier" evidence="4">
    <location>
        <begin position="604"/>
        <end position="681"/>
    </location>
</feature>
<dbReference type="InterPro" id="IPR011004">
    <property type="entry name" value="Trimer_LpxA-like_sf"/>
</dbReference>
<feature type="transmembrane region" description="Helical" evidence="3">
    <location>
        <begin position="983"/>
        <end position="1011"/>
    </location>
</feature>
<evidence type="ECO:0000313" key="6">
    <source>
        <dbReference type="Proteomes" id="UP000288725"/>
    </source>
</evidence>
<evidence type="ECO:0000256" key="2">
    <source>
        <dbReference type="ARBA" id="ARBA00022553"/>
    </source>
</evidence>
<keyword evidence="1" id="KW-0596">Phosphopantetheine</keyword>
<dbReference type="InterPro" id="IPR000873">
    <property type="entry name" value="AMP-dep_synth/lig_dom"/>
</dbReference>